<keyword evidence="1" id="KW-1133">Transmembrane helix</keyword>
<keyword evidence="1" id="KW-0472">Membrane</keyword>
<comment type="caution">
    <text evidence="2">The sequence shown here is derived from an EMBL/GenBank/DDBJ whole genome shotgun (WGS) entry which is preliminary data.</text>
</comment>
<evidence type="ECO:0000256" key="1">
    <source>
        <dbReference type="SAM" id="Phobius"/>
    </source>
</evidence>
<feature type="transmembrane region" description="Helical" evidence="1">
    <location>
        <begin position="863"/>
        <end position="886"/>
    </location>
</feature>
<feature type="transmembrane region" description="Helical" evidence="1">
    <location>
        <begin position="916"/>
        <end position="940"/>
    </location>
</feature>
<feature type="transmembrane region" description="Helical" evidence="1">
    <location>
        <begin position="454"/>
        <end position="477"/>
    </location>
</feature>
<dbReference type="RefSeq" id="WP_345127299.1">
    <property type="nucleotide sequence ID" value="NZ_BAABAT010000007.1"/>
</dbReference>
<feature type="transmembrane region" description="Helical" evidence="1">
    <location>
        <begin position="333"/>
        <end position="359"/>
    </location>
</feature>
<gene>
    <name evidence="2" type="ORF">GCM10022255_031580</name>
</gene>
<accession>A0ABP8D737</accession>
<evidence type="ECO:0000313" key="3">
    <source>
        <dbReference type="Proteomes" id="UP001500620"/>
    </source>
</evidence>
<proteinExistence type="predicted"/>
<dbReference type="EMBL" id="BAABAT010000007">
    <property type="protein sequence ID" value="GAA4249082.1"/>
    <property type="molecule type" value="Genomic_DNA"/>
</dbReference>
<keyword evidence="3" id="KW-1185">Reference proteome</keyword>
<name>A0ABP8D737_9ACTN</name>
<sequence>MISLVLAMLRTRRGQAATLALLTLVVVGATVAVPAYLRAVDRAVVHSEVAQAAAGERTVALEAVVGDRDSGSVDISGVAGALLMPGFTQVYSAEFPAVGIEPEPRDASRVTYRQDVCAHLTLLAGRCLLGSGEVVLGERTAARLGLGAGDPIGLAFAVAGNSPAGQIYLALGPATPLTVAGVYRPAAPEEEYWGRHDYFAVDANGRAGEPVFADAATVGLIPRTTTILAVDATAAPATLDAARLGRLRGELAELKTRAAGLSQAFTVRTDIPDLLDRVDRSRALGRQSVPVGAVPLLLLAYLVLYLAVDYGVEGRRPELAVFALRGGAWWNRWLLALGESFAAIAAGALGGCVAGQLAVGAIAAWRFPGLGVPLFDADALRLAPATALGALAVALLAQRRHLFSPVAELLRRVRSRVPGRRAPVGEILIGVLAAAALAQLFLGGGRLTGVAMAAPALSIIALAVAVARLVAPSAGALGRAALRRGRLGVALAALQLARRSGPRRLVLLLVASVAVLGYAVAGADVATRDRDLAARIGTGAHRVVTVVPVTREHLLRAVRAVDPDGRFAMAVEHVPAGASGEPAKLAVDAGAGRLGRVVDWLPQYGRLDAGRVAALLHPPAPDPVVVPGEDVRLDFDVADVRSNVPFRLAVVLTSRTGRGTVTPTLRFATAGSYTLRERISVCADGCRLVGLHLTAQSAFPTGFALALTVHGPGTADPAHWRATGATVAAAPAGLLLRVDVTAESPDGAWLQPVDAPYPLPALAAGPAAAGGPVTGLDARPVEVRAFGRAEALPRLGTSGTIVDLEYADRVATDAGSATHPEVWLNAAAPPDVLTRLAREGLIVTGDLDVAGARRRLDAQGPALAMWFHLLAGALAVLLAAGGLSMVAGVDRGGRGADEAALRAQGLTRATVRRAKLWTYPALVLAAGLLGLGVALAVWRLTGWALPVFGEDVPGLPLPRWPGSLAVPAAWLVSVALLLAVAWRAGGRRET</sequence>
<protein>
    <recommendedName>
        <fullName evidence="4">FtsX-like permease family protein</fullName>
    </recommendedName>
</protein>
<feature type="transmembrane region" description="Helical" evidence="1">
    <location>
        <begin position="960"/>
        <end position="982"/>
    </location>
</feature>
<feature type="transmembrane region" description="Helical" evidence="1">
    <location>
        <begin position="505"/>
        <end position="523"/>
    </location>
</feature>
<feature type="transmembrane region" description="Helical" evidence="1">
    <location>
        <begin position="289"/>
        <end position="312"/>
    </location>
</feature>
<feature type="transmembrane region" description="Helical" evidence="1">
    <location>
        <begin position="422"/>
        <end position="442"/>
    </location>
</feature>
<evidence type="ECO:0008006" key="4">
    <source>
        <dbReference type="Google" id="ProtNLM"/>
    </source>
</evidence>
<keyword evidence="1" id="KW-0812">Transmembrane</keyword>
<organism evidence="2 3">
    <name type="scientific">Dactylosporangium darangshiense</name>
    <dbReference type="NCBI Taxonomy" id="579108"/>
    <lineage>
        <taxon>Bacteria</taxon>
        <taxon>Bacillati</taxon>
        <taxon>Actinomycetota</taxon>
        <taxon>Actinomycetes</taxon>
        <taxon>Micromonosporales</taxon>
        <taxon>Micromonosporaceae</taxon>
        <taxon>Dactylosporangium</taxon>
    </lineage>
</organism>
<reference evidence="3" key="1">
    <citation type="journal article" date="2019" name="Int. J. Syst. Evol. Microbiol.">
        <title>The Global Catalogue of Microorganisms (GCM) 10K type strain sequencing project: providing services to taxonomists for standard genome sequencing and annotation.</title>
        <authorList>
            <consortium name="The Broad Institute Genomics Platform"/>
            <consortium name="The Broad Institute Genome Sequencing Center for Infectious Disease"/>
            <person name="Wu L."/>
            <person name="Ma J."/>
        </authorList>
    </citation>
    <scope>NUCLEOTIDE SEQUENCE [LARGE SCALE GENOMIC DNA]</scope>
    <source>
        <strain evidence="3">JCM 17441</strain>
    </source>
</reference>
<evidence type="ECO:0000313" key="2">
    <source>
        <dbReference type="EMBL" id="GAA4249082.1"/>
    </source>
</evidence>
<dbReference type="Proteomes" id="UP001500620">
    <property type="component" value="Unassembled WGS sequence"/>
</dbReference>